<organism evidence="1 2">
    <name type="scientific">Pseudonocardia charpentierae</name>
    <dbReference type="NCBI Taxonomy" id="3075545"/>
    <lineage>
        <taxon>Bacteria</taxon>
        <taxon>Bacillati</taxon>
        <taxon>Actinomycetota</taxon>
        <taxon>Actinomycetes</taxon>
        <taxon>Pseudonocardiales</taxon>
        <taxon>Pseudonocardiaceae</taxon>
        <taxon>Pseudonocardia</taxon>
    </lineage>
</organism>
<evidence type="ECO:0000313" key="1">
    <source>
        <dbReference type="EMBL" id="MDT0349247.1"/>
    </source>
</evidence>
<protein>
    <submittedName>
        <fullName evidence="1">Uncharacterized protein</fullName>
    </submittedName>
</protein>
<gene>
    <name evidence="1" type="ORF">RM445_06880</name>
</gene>
<evidence type="ECO:0000313" key="2">
    <source>
        <dbReference type="Proteomes" id="UP001183202"/>
    </source>
</evidence>
<proteinExistence type="predicted"/>
<dbReference type="EMBL" id="JAVREJ010000003">
    <property type="protein sequence ID" value="MDT0349247.1"/>
    <property type="molecule type" value="Genomic_DNA"/>
</dbReference>
<keyword evidence="2" id="KW-1185">Reference proteome</keyword>
<dbReference type="RefSeq" id="WP_311555234.1">
    <property type="nucleotide sequence ID" value="NZ_JAVREJ010000003.1"/>
</dbReference>
<sequence length="50" mass="5489">MTLMLTAVAALLLLILLAATVTVMDAVRAAHWRLVAVERRRSWDDRIAGG</sequence>
<name>A0ABU2N5P4_9PSEU</name>
<reference evidence="2" key="1">
    <citation type="submission" date="2023-07" db="EMBL/GenBank/DDBJ databases">
        <title>30 novel species of actinomycetes from the DSMZ collection.</title>
        <authorList>
            <person name="Nouioui I."/>
        </authorList>
    </citation>
    <scope>NUCLEOTIDE SEQUENCE [LARGE SCALE GENOMIC DNA]</scope>
    <source>
        <strain evidence="2">DSM 45834</strain>
    </source>
</reference>
<accession>A0ABU2N5P4</accession>
<comment type="caution">
    <text evidence="1">The sequence shown here is derived from an EMBL/GenBank/DDBJ whole genome shotgun (WGS) entry which is preliminary data.</text>
</comment>
<dbReference type="Proteomes" id="UP001183202">
    <property type="component" value="Unassembled WGS sequence"/>
</dbReference>